<feature type="transmembrane region" description="Helical" evidence="1">
    <location>
        <begin position="277"/>
        <end position="297"/>
    </location>
</feature>
<dbReference type="RefSeq" id="WP_087140034.1">
    <property type="nucleotide sequence ID" value="NZ_FUIE01000034.1"/>
</dbReference>
<accession>A0A1R4FPN9</accession>
<evidence type="ECO:0000256" key="1">
    <source>
        <dbReference type="SAM" id="Phobius"/>
    </source>
</evidence>
<proteinExistence type="predicted"/>
<keyword evidence="1" id="KW-0812">Transmembrane</keyword>
<keyword evidence="1" id="KW-0472">Membrane</keyword>
<feature type="transmembrane region" description="Helical" evidence="1">
    <location>
        <begin position="233"/>
        <end position="257"/>
    </location>
</feature>
<sequence>MKGKILGVPAGELAGAITGDDGKRYRYEAADWRGERPASVGAAVDFDVEGGTARDVYPAIDAFTGAGAVSVEALARSSGGEKIIGLFKDALAQPLAILVLIAFFLPALSSPALTASQLELDKVATAAGLNLEQVEHGRRRLADLERDLARFRMEAAQSGGSAPDSVYGYGNVGDRIASLEEQRAEIRKGLSAISFLKAVDTALILRFSAVLAALWLIWQAWTGAPLRPWELAAGAAALLAGGLTFLLRSAILGLFTAVNPLGEAAASQAETLISVEIGPWLLLIAGAGLIASGLGLVRNPLRRT</sequence>
<protein>
    <submittedName>
        <fullName evidence="2">Uncharacterized protein</fullName>
    </submittedName>
</protein>
<feature type="transmembrane region" description="Helical" evidence="1">
    <location>
        <begin position="203"/>
        <end position="221"/>
    </location>
</feature>
<feature type="transmembrane region" description="Helical" evidence="1">
    <location>
        <begin position="90"/>
        <end position="108"/>
    </location>
</feature>
<dbReference type="OrthoDB" id="2004788at2"/>
<keyword evidence="1" id="KW-1133">Transmembrane helix</keyword>
<dbReference type="Proteomes" id="UP000195766">
    <property type="component" value="Unassembled WGS sequence"/>
</dbReference>
<evidence type="ECO:0000313" key="2">
    <source>
        <dbReference type="EMBL" id="SJM57783.1"/>
    </source>
</evidence>
<name>A0A1R4FPN9_BREDI</name>
<gene>
    <name evidence="2" type="ORF">FM111_06115</name>
</gene>
<evidence type="ECO:0000313" key="3">
    <source>
        <dbReference type="Proteomes" id="UP000195766"/>
    </source>
</evidence>
<dbReference type="AlphaFoldDB" id="A0A1R4FPN9"/>
<reference evidence="2 3" key="1">
    <citation type="submission" date="2017-02" db="EMBL/GenBank/DDBJ databases">
        <authorList>
            <person name="Peterson S.W."/>
        </authorList>
    </citation>
    <scope>NUCLEOTIDE SEQUENCE [LARGE SCALE GENOMIC DNA]</scope>
    <source>
        <strain evidence="2 3">3F5N</strain>
    </source>
</reference>
<dbReference type="EMBL" id="FUIE01000034">
    <property type="protein sequence ID" value="SJM57783.1"/>
    <property type="molecule type" value="Genomic_DNA"/>
</dbReference>
<organism evidence="2 3">
    <name type="scientific">Brevundimonas diminuta 3F5N</name>
    <dbReference type="NCBI Taxonomy" id="1255603"/>
    <lineage>
        <taxon>Bacteria</taxon>
        <taxon>Pseudomonadati</taxon>
        <taxon>Pseudomonadota</taxon>
        <taxon>Alphaproteobacteria</taxon>
        <taxon>Caulobacterales</taxon>
        <taxon>Caulobacteraceae</taxon>
        <taxon>Brevundimonas</taxon>
    </lineage>
</organism>